<dbReference type="PROSITE" id="PS00678">
    <property type="entry name" value="WD_REPEATS_1"/>
    <property type="match status" value="1"/>
</dbReference>
<dbReference type="Gene3D" id="2.130.10.10">
    <property type="entry name" value="YVTN repeat-like/Quinoprotein amine dehydrogenase"/>
    <property type="match status" value="2"/>
</dbReference>
<gene>
    <name evidence="6" type="ORF">PCOR1329_LOCUS21168</name>
</gene>
<proteinExistence type="predicted"/>
<keyword evidence="7" id="KW-1185">Reference proteome</keyword>
<feature type="coiled-coil region" evidence="4">
    <location>
        <begin position="519"/>
        <end position="555"/>
    </location>
</feature>
<dbReference type="SMART" id="SM00320">
    <property type="entry name" value="WD40"/>
    <property type="match status" value="4"/>
</dbReference>
<evidence type="ECO:0000256" key="4">
    <source>
        <dbReference type="SAM" id="Coils"/>
    </source>
</evidence>
<evidence type="ECO:0000313" key="6">
    <source>
        <dbReference type="EMBL" id="CAK0819088.1"/>
    </source>
</evidence>
<sequence length="785" mass="80760">MLAAALRSLVVAECEGGDGLPPQGEGPSVLFEIPLQGTAVGLAWGGAGDRIAVAVRGSATSSDRVCFVQETLGQEGTSIEEEIALPGSAGVTDVSMRYRPEDGGTWAAISGTDGALRLVDASPGAAPALVRTLYSHGVAATAVQLSGSADVIASGSASGNVVVQPFPGGSGGGPSSPAPLPSITAEEEEEEVTITSLCYSPLRPDALAACDAAGHIQVWDTVALRHLCVFSQAHGSSARGLSFSAHNSGLLISGGDDALLGFWDVNNGRRIREVSAGDCLSSISYHSGGYLLAVGTHVGSVLLFDLRMLVSASREQPALPVGSLSLQQADGPGPRGGPVRAMAFVPPPTGGGIASPPSSPGPSEAVGAGSPASAVDAAGAVAAGPAAPADPAQGAPGADADAGPAASRASAPPAAWAAPPVTPTLRHRGQEASEAMRFTIGTTPQDKPATASPWWSRAPEPADGADDELLATGAGSPLDTAPARAPPAGAAVAEALRPMMAELRQELLGEVREAQCALLEQGFRLHAELRQDVEALRAEARVANLRRLAAELERTGLREALTSLEAAVTCGSAGATPSSATLVVHVPCLSCLAECKAGAKLLADMEEKISLALALVEASTRGQGGIGFKLGSCAAAAAADLVTTALAYDLHGGGYPRDFANKRDAVNLEFGIHLGPPPSATIAPTPPTTWISDARGDSTDKSKVFLSPQPLRQAPDRKYDVIYFQYSFHVERAGTTDRYYEVYDVHHYFLDYDLIRLRSWRRERPLHFRPTGSLTREPFAVPSRS</sequence>
<dbReference type="InterPro" id="IPR052818">
    <property type="entry name" value="NEDD1_Spindle_Assembly"/>
</dbReference>
<feature type="compositionally biased region" description="Low complexity" evidence="5">
    <location>
        <begin position="384"/>
        <end position="419"/>
    </location>
</feature>
<protein>
    <submittedName>
        <fullName evidence="6">Uncharacterized protein</fullName>
    </submittedName>
</protein>
<dbReference type="EMBL" id="CAUYUJ010006936">
    <property type="protein sequence ID" value="CAK0819088.1"/>
    <property type="molecule type" value="Genomic_DNA"/>
</dbReference>
<feature type="region of interest" description="Disordered" evidence="5">
    <location>
        <begin position="321"/>
        <end position="371"/>
    </location>
</feature>
<dbReference type="PROSITE" id="PS50082">
    <property type="entry name" value="WD_REPEATS_2"/>
    <property type="match status" value="1"/>
</dbReference>
<keyword evidence="1 3" id="KW-0853">WD repeat</keyword>
<dbReference type="InterPro" id="IPR036322">
    <property type="entry name" value="WD40_repeat_dom_sf"/>
</dbReference>
<dbReference type="InterPro" id="IPR001680">
    <property type="entry name" value="WD40_rpt"/>
</dbReference>
<dbReference type="PANTHER" id="PTHR44414">
    <property type="entry name" value="PROTEIN NEDD1"/>
    <property type="match status" value="1"/>
</dbReference>
<feature type="compositionally biased region" description="Low complexity" evidence="5">
    <location>
        <begin position="361"/>
        <end position="371"/>
    </location>
</feature>
<organism evidence="6 7">
    <name type="scientific">Prorocentrum cordatum</name>
    <dbReference type="NCBI Taxonomy" id="2364126"/>
    <lineage>
        <taxon>Eukaryota</taxon>
        <taxon>Sar</taxon>
        <taxon>Alveolata</taxon>
        <taxon>Dinophyceae</taxon>
        <taxon>Prorocentrales</taxon>
        <taxon>Prorocentraceae</taxon>
        <taxon>Prorocentrum</taxon>
    </lineage>
</organism>
<feature type="region of interest" description="Disordered" evidence="5">
    <location>
        <begin position="384"/>
        <end position="421"/>
    </location>
</feature>
<keyword evidence="2" id="KW-0677">Repeat</keyword>
<name>A0ABN9RJ16_9DINO</name>
<dbReference type="InterPro" id="IPR015943">
    <property type="entry name" value="WD40/YVTN_repeat-like_dom_sf"/>
</dbReference>
<reference evidence="6" key="1">
    <citation type="submission" date="2023-10" db="EMBL/GenBank/DDBJ databases">
        <authorList>
            <person name="Chen Y."/>
            <person name="Shah S."/>
            <person name="Dougan E. K."/>
            <person name="Thang M."/>
            <person name="Chan C."/>
        </authorList>
    </citation>
    <scope>NUCLEOTIDE SEQUENCE [LARGE SCALE GENOMIC DNA]</scope>
</reference>
<accession>A0ABN9RJ16</accession>
<feature type="repeat" description="WD" evidence="3">
    <location>
        <begin position="231"/>
        <end position="273"/>
    </location>
</feature>
<evidence type="ECO:0000256" key="5">
    <source>
        <dbReference type="SAM" id="MobiDB-lite"/>
    </source>
</evidence>
<dbReference type="Proteomes" id="UP001189429">
    <property type="component" value="Unassembled WGS sequence"/>
</dbReference>
<evidence type="ECO:0000256" key="2">
    <source>
        <dbReference type="ARBA" id="ARBA00022737"/>
    </source>
</evidence>
<evidence type="ECO:0000256" key="1">
    <source>
        <dbReference type="ARBA" id="ARBA00022574"/>
    </source>
</evidence>
<dbReference type="PANTHER" id="PTHR44414:SF1">
    <property type="entry name" value="PROTEIN NEDD1"/>
    <property type="match status" value="1"/>
</dbReference>
<evidence type="ECO:0000256" key="3">
    <source>
        <dbReference type="PROSITE-ProRule" id="PRU00221"/>
    </source>
</evidence>
<evidence type="ECO:0000313" key="7">
    <source>
        <dbReference type="Proteomes" id="UP001189429"/>
    </source>
</evidence>
<comment type="caution">
    <text evidence="6">The sequence shown here is derived from an EMBL/GenBank/DDBJ whole genome shotgun (WGS) entry which is preliminary data.</text>
</comment>
<feature type="region of interest" description="Disordered" evidence="5">
    <location>
        <begin position="437"/>
        <end position="486"/>
    </location>
</feature>
<dbReference type="SUPFAM" id="SSF50978">
    <property type="entry name" value="WD40 repeat-like"/>
    <property type="match status" value="1"/>
</dbReference>
<dbReference type="InterPro" id="IPR019775">
    <property type="entry name" value="WD40_repeat_CS"/>
</dbReference>
<keyword evidence="4" id="KW-0175">Coiled coil</keyword>